<dbReference type="PANTHER" id="PTHR38445:SF7">
    <property type="entry name" value="GNTR-FAMILY TRANSCRIPTIONAL REGULATOR"/>
    <property type="match status" value="1"/>
</dbReference>
<keyword evidence="3" id="KW-0804">Transcription</keyword>
<keyword evidence="1" id="KW-0805">Transcription regulation</keyword>
<dbReference type="SUPFAM" id="SSF46785">
    <property type="entry name" value="Winged helix' DNA-binding domain"/>
    <property type="match status" value="1"/>
</dbReference>
<dbReference type="InterPro" id="IPR036388">
    <property type="entry name" value="WH-like_DNA-bd_sf"/>
</dbReference>
<accession>A0A919E189</accession>
<dbReference type="Pfam" id="PF00392">
    <property type="entry name" value="GntR"/>
    <property type="match status" value="1"/>
</dbReference>
<keyword evidence="2" id="KW-0238">DNA-binding</keyword>
<comment type="caution">
    <text evidence="6">The sequence shown here is derived from an EMBL/GenBank/DDBJ whole genome shotgun (WGS) entry which is preliminary data.</text>
</comment>
<dbReference type="SMART" id="SM00345">
    <property type="entry name" value="HTH_GNTR"/>
    <property type="match status" value="1"/>
</dbReference>
<gene>
    <name evidence="6" type="ORF">GCM10018772_25590</name>
</gene>
<evidence type="ECO:0000256" key="4">
    <source>
        <dbReference type="SAM" id="MobiDB-lite"/>
    </source>
</evidence>
<reference evidence="6" key="2">
    <citation type="submission" date="2020-09" db="EMBL/GenBank/DDBJ databases">
        <authorList>
            <person name="Sun Q."/>
            <person name="Ohkuma M."/>
        </authorList>
    </citation>
    <scope>NUCLEOTIDE SEQUENCE</scope>
    <source>
        <strain evidence="6">JCM 4477</strain>
    </source>
</reference>
<name>A0A919E189_9ACTN</name>
<dbReference type="PANTHER" id="PTHR38445">
    <property type="entry name" value="HTH-TYPE TRANSCRIPTIONAL REPRESSOR YTRA"/>
    <property type="match status" value="1"/>
</dbReference>
<evidence type="ECO:0000313" key="6">
    <source>
        <dbReference type="EMBL" id="GHE99988.1"/>
    </source>
</evidence>
<protein>
    <submittedName>
        <fullName evidence="6">GntR family transcriptional regulator</fullName>
    </submittedName>
</protein>
<organism evidence="6 7">
    <name type="scientific">Streptomyces fumanus</name>
    <dbReference type="NCBI Taxonomy" id="67302"/>
    <lineage>
        <taxon>Bacteria</taxon>
        <taxon>Bacillati</taxon>
        <taxon>Actinomycetota</taxon>
        <taxon>Actinomycetes</taxon>
        <taxon>Kitasatosporales</taxon>
        <taxon>Streptomycetaceae</taxon>
        <taxon>Streptomyces</taxon>
    </lineage>
</organism>
<evidence type="ECO:0000256" key="3">
    <source>
        <dbReference type="ARBA" id="ARBA00023163"/>
    </source>
</evidence>
<dbReference type="GO" id="GO:0003700">
    <property type="term" value="F:DNA-binding transcription factor activity"/>
    <property type="evidence" value="ECO:0007669"/>
    <property type="project" value="InterPro"/>
</dbReference>
<feature type="compositionally biased region" description="Low complexity" evidence="4">
    <location>
        <begin position="146"/>
        <end position="159"/>
    </location>
</feature>
<dbReference type="EMBL" id="BNBI01000005">
    <property type="protein sequence ID" value="GHE99988.1"/>
    <property type="molecule type" value="Genomic_DNA"/>
</dbReference>
<dbReference type="CDD" id="cd07377">
    <property type="entry name" value="WHTH_GntR"/>
    <property type="match status" value="1"/>
</dbReference>
<dbReference type="RefSeq" id="WP_190204327.1">
    <property type="nucleotide sequence ID" value="NZ_BNBI01000005.1"/>
</dbReference>
<evidence type="ECO:0000313" key="7">
    <source>
        <dbReference type="Proteomes" id="UP000630718"/>
    </source>
</evidence>
<evidence type="ECO:0000259" key="5">
    <source>
        <dbReference type="PROSITE" id="PS50949"/>
    </source>
</evidence>
<dbReference type="GO" id="GO:0003677">
    <property type="term" value="F:DNA binding"/>
    <property type="evidence" value="ECO:0007669"/>
    <property type="project" value="UniProtKB-KW"/>
</dbReference>
<reference evidence="6" key="1">
    <citation type="journal article" date="2014" name="Int. J. Syst. Evol. Microbiol.">
        <title>Complete genome sequence of Corynebacterium casei LMG S-19264T (=DSM 44701T), isolated from a smear-ripened cheese.</title>
        <authorList>
            <consortium name="US DOE Joint Genome Institute (JGI-PGF)"/>
            <person name="Walter F."/>
            <person name="Albersmeier A."/>
            <person name="Kalinowski J."/>
            <person name="Ruckert C."/>
        </authorList>
    </citation>
    <scope>NUCLEOTIDE SEQUENCE</scope>
    <source>
        <strain evidence="6">JCM 4477</strain>
    </source>
</reference>
<dbReference type="AlphaFoldDB" id="A0A919E189"/>
<feature type="domain" description="HTH gntR-type" evidence="5">
    <location>
        <begin position="16"/>
        <end position="84"/>
    </location>
</feature>
<feature type="region of interest" description="Disordered" evidence="4">
    <location>
        <begin position="128"/>
        <end position="159"/>
    </location>
</feature>
<dbReference type="Gene3D" id="1.10.10.10">
    <property type="entry name" value="Winged helix-like DNA-binding domain superfamily/Winged helix DNA-binding domain"/>
    <property type="match status" value="1"/>
</dbReference>
<dbReference type="PROSITE" id="PS50949">
    <property type="entry name" value="HTH_GNTR"/>
    <property type="match status" value="1"/>
</dbReference>
<keyword evidence="7" id="KW-1185">Reference proteome</keyword>
<sequence>MEGDVVEYRIDRQSGIPAYVQIVRQTEQALRMGVLRVGDKLPTAREVVAATAINPNTVFRAYRDLEQAGLVTSRRGLGTFVTRSLARPGAEDDSPLRADLAAWVERARAAGLERDDVLALVTAALDASDEEHTAQKQRPQHKQEQQEQQEQQQQQQEDA</sequence>
<dbReference type="InterPro" id="IPR000524">
    <property type="entry name" value="Tscrpt_reg_HTH_GntR"/>
</dbReference>
<evidence type="ECO:0000256" key="2">
    <source>
        <dbReference type="ARBA" id="ARBA00023125"/>
    </source>
</evidence>
<evidence type="ECO:0000256" key="1">
    <source>
        <dbReference type="ARBA" id="ARBA00023015"/>
    </source>
</evidence>
<dbReference type="InterPro" id="IPR036390">
    <property type="entry name" value="WH_DNA-bd_sf"/>
</dbReference>
<dbReference type="Proteomes" id="UP000630718">
    <property type="component" value="Unassembled WGS sequence"/>
</dbReference>
<proteinExistence type="predicted"/>